<protein>
    <submittedName>
        <fullName evidence="2">GDP-2,4-diacetamido-2,4, 6-trideoxy-alpha-D-glucopyranose hydrolase / 2-epimerase</fullName>
        <ecNumber evidence="2">3.2.1.-</ecNumber>
    </submittedName>
    <submittedName>
        <fullName evidence="3">UDP-N-acetylglucosamine 2-epimerase (Hydrolyzing)</fullName>
    </submittedName>
</protein>
<dbReference type="RefSeq" id="WP_114840241.1">
    <property type="nucleotide sequence ID" value="NZ_CP031217.1"/>
</dbReference>
<dbReference type="EMBL" id="CP031217">
    <property type="protein sequence ID" value="AXH13460.1"/>
    <property type="molecule type" value="Genomic_DNA"/>
</dbReference>
<gene>
    <name evidence="3" type="primary">neuC</name>
    <name evidence="2" type="synonym">legG</name>
    <name evidence="2" type="ORF">ABIV_2489</name>
    <name evidence="3" type="ORF">CRV05_06050</name>
</gene>
<evidence type="ECO:0000313" key="2">
    <source>
        <dbReference type="EMBL" id="AXH13460.1"/>
    </source>
</evidence>
<feature type="domain" description="UDP-N-acetylglucosamine 2-epimerase" evidence="1">
    <location>
        <begin position="21"/>
        <end position="367"/>
    </location>
</feature>
<dbReference type="Proteomes" id="UP000253850">
    <property type="component" value="Chromosome"/>
</dbReference>
<organism evidence="3 5">
    <name type="scientific">Halarcobacter bivalviorum</name>
    <dbReference type="NCBI Taxonomy" id="663364"/>
    <lineage>
        <taxon>Bacteria</taxon>
        <taxon>Pseudomonadati</taxon>
        <taxon>Campylobacterota</taxon>
        <taxon>Epsilonproteobacteria</taxon>
        <taxon>Campylobacterales</taxon>
        <taxon>Arcobacteraceae</taxon>
        <taxon>Halarcobacter</taxon>
    </lineage>
</organism>
<dbReference type="EMBL" id="PDKM01000003">
    <property type="protein sequence ID" value="RXK09943.1"/>
    <property type="molecule type" value="Genomic_DNA"/>
</dbReference>
<dbReference type="Pfam" id="PF02350">
    <property type="entry name" value="Epimerase_2"/>
    <property type="match status" value="1"/>
</dbReference>
<dbReference type="AlphaFoldDB" id="A0AAX2A9C4"/>
<keyword evidence="2" id="KW-0326">Glycosidase</keyword>
<sequence>MKICIVTGTRAEYGLLYWLMKEIEADKDLELQVIVTGMHLSSEFGLTFKEIEQEFKIDRKIEMLLSSDTHIGICKSMGLAQISFAEAYGELKPNLVVVLGDRYEIFSAVSSAMISNIPIAHIHGGETTEGLIDESIRHSITKMSQLHFTSIEEYRKRVVQLGEDPSRVFTVGGLGIENIKRLKLLSREEFEKSIDFNLNKKNILVTFHPVTLEKATAKKQFQELLFAIDELEETNIIFTKANSDTDGRVINQMIDEYVSKNSEKAVCFTSLGQLRYLSALQYIDAVVGNSSSGLLEAPSFKIGTINIGDRQKGRISSESVINCKETKEEINKAFKQLYSKEFKKLLEKVQNPYGDGCSSQKIVKILKSIKYDNLLKKSFYDIGFTL</sequence>
<dbReference type="Proteomes" id="UP000289193">
    <property type="component" value="Unassembled WGS sequence"/>
</dbReference>
<dbReference type="InterPro" id="IPR003331">
    <property type="entry name" value="UDP_GlcNAc_Epimerase_2_dom"/>
</dbReference>
<dbReference type="InterPro" id="IPR029767">
    <property type="entry name" value="WecB-like"/>
</dbReference>
<dbReference type="GO" id="GO:0006047">
    <property type="term" value="P:UDP-N-acetylglucosamine metabolic process"/>
    <property type="evidence" value="ECO:0007669"/>
    <property type="project" value="InterPro"/>
</dbReference>
<reference evidence="2 4" key="2">
    <citation type="submission" date="2018-07" db="EMBL/GenBank/DDBJ databases">
        <title>Complete genome of the Arcobacter bivalviorum type strain LMG 26154.</title>
        <authorList>
            <person name="Miller W.G."/>
            <person name="Yee E."/>
            <person name="Bono J.L."/>
        </authorList>
    </citation>
    <scope>NUCLEOTIDE SEQUENCE [LARGE SCALE GENOMIC DNA]</scope>
    <source>
        <strain evidence="2 4">LMG 26154</strain>
    </source>
</reference>
<dbReference type="SUPFAM" id="SSF53756">
    <property type="entry name" value="UDP-Glycosyltransferase/glycogen phosphorylase"/>
    <property type="match status" value="1"/>
</dbReference>
<keyword evidence="2" id="KW-0378">Hydrolase</keyword>
<dbReference type="PANTHER" id="PTHR43174:SF3">
    <property type="entry name" value="UDP-N-ACETYLGLUCOSAMINE 2-EPIMERASE"/>
    <property type="match status" value="1"/>
</dbReference>
<reference evidence="3 5" key="1">
    <citation type="submission" date="2017-10" db="EMBL/GenBank/DDBJ databases">
        <title>Genomics of the genus Arcobacter.</title>
        <authorList>
            <person name="Perez-Cataluna A."/>
            <person name="Figueras M.J."/>
        </authorList>
    </citation>
    <scope>NUCLEOTIDE SEQUENCE [LARGE SCALE GENOMIC DNA]</scope>
    <source>
        <strain evidence="3 5">CECT 7835</strain>
    </source>
</reference>
<accession>A0AAX2A9C4</accession>
<dbReference type="CDD" id="cd03786">
    <property type="entry name" value="GTB_UDP-GlcNAc_2-Epimerase"/>
    <property type="match status" value="1"/>
</dbReference>
<name>A0AAX2A9C4_9BACT</name>
<evidence type="ECO:0000313" key="3">
    <source>
        <dbReference type="EMBL" id="RXK09943.1"/>
    </source>
</evidence>
<dbReference type="NCBIfam" id="TIGR03568">
    <property type="entry name" value="NeuC_NnaA"/>
    <property type="match status" value="1"/>
</dbReference>
<dbReference type="PANTHER" id="PTHR43174">
    <property type="entry name" value="UDP-N-ACETYLGLUCOSAMINE 2-EPIMERASE"/>
    <property type="match status" value="1"/>
</dbReference>
<keyword evidence="5" id="KW-1185">Reference proteome</keyword>
<proteinExistence type="predicted"/>
<evidence type="ECO:0000313" key="5">
    <source>
        <dbReference type="Proteomes" id="UP000289193"/>
    </source>
</evidence>
<dbReference type="Gene3D" id="3.40.50.2000">
    <property type="entry name" value="Glycogen Phosphorylase B"/>
    <property type="match status" value="2"/>
</dbReference>
<dbReference type="KEGG" id="hbv:ABIV_2489"/>
<dbReference type="EC" id="3.2.1.-" evidence="2"/>
<dbReference type="InterPro" id="IPR020004">
    <property type="entry name" value="UDP-GlcNAc_Epase"/>
</dbReference>
<evidence type="ECO:0000313" key="4">
    <source>
        <dbReference type="Proteomes" id="UP000253850"/>
    </source>
</evidence>
<evidence type="ECO:0000259" key="1">
    <source>
        <dbReference type="Pfam" id="PF02350"/>
    </source>
</evidence>
<dbReference type="GO" id="GO:0004553">
    <property type="term" value="F:hydrolase activity, hydrolyzing O-glycosyl compounds"/>
    <property type="evidence" value="ECO:0007669"/>
    <property type="project" value="InterPro"/>
</dbReference>